<dbReference type="Gene3D" id="2.130.10.80">
    <property type="entry name" value="Galactose oxidase/kelch, beta-propeller"/>
    <property type="match status" value="1"/>
</dbReference>
<feature type="signal peptide" evidence="2">
    <location>
        <begin position="1"/>
        <end position="23"/>
    </location>
</feature>
<dbReference type="InterPro" id="IPR013783">
    <property type="entry name" value="Ig-like_fold"/>
</dbReference>
<evidence type="ECO:0000259" key="4">
    <source>
        <dbReference type="Pfam" id="PF09118"/>
    </source>
</evidence>
<dbReference type="PANTHER" id="PTHR32208">
    <property type="entry name" value="SECRETED PROTEIN-RELATED"/>
    <property type="match status" value="1"/>
</dbReference>
<sequence>MPLIILATRLVFLVAYLFPIVVAQGSWGPVIDFPIIPVAAFIVPEYPESHRLMVFSASRPDSFGGANGFTQFAEYDHRNGALSARQVADTRHDMFCPGISSLADGRLIITGGSNAERTSIYNPSSNTFTPGSNMQTARGYQSSTILSNGKVFTIGGSWSGAKGNKTGEVYDPTTGYWTLLPGTDVTPMLTSDHEGIFRQDNHAWLYGWRNGSVFQAGPSKAINWYYTDGGGRVSPAGTRDSVNDAMCGVNVMYDIGKIFSAGGAHYYDKAPGLSIAHLISIDQVGAPAAVERLPDMKHARAFANAVSLPDGKILITGGQGWAQGFTDIDPVFTPELFDPSTKTFTELAPEALPRNYHSVSILLADGTVLSGGGGLCLQDDSGASAERCHNTVDHPNAQIFTPPYLTTGAPRPVISNLVSATTNPGGELRLTMQGTADGVTFSLIRIGSVTHSINTDQRRVPLSPQSNGTEVVLKIPPDSGVVLPGAWYLFAVSIQGVPSVAKTVFVQF</sequence>
<evidence type="ECO:0008006" key="7">
    <source>
        <dbReference type="Google" id="ProtNLM"/>
    </source>
</evidence>
<dbReference type="EMBL" id="CP069036">
    <property type="protein sequence ID" value="QRD02853.1"/>
    <property type="molecule type" value="Genomic_DNA"/>
</dbReference>
<protein>
    <recommendedName>
        <fullName evidence="7">Galactose oxidase-like Early set domain-containing protein</fullName>
    </recommendedName>
</protein>
<keyword evidence="1 2" id="KW-0732">Signal</keyword>
<dbReference type="Proteomes" id="UP000663193">
    <property type="component" value="Chromosome 14"/>
</dbReference>
<dbReference type="InterPro" id="IPR011043">
    <property type="entry name" value="Gal_Oxase/kelch_b-propeller"/>
</dbReference>
<dbReference type="SMART" id="SM00612">
    <property type="entry name" value="Kelch"/>
    <property type="match status" value="3"/>
</dbReference>
<dbReference type="Pfam" id="PF01344">
    <property type="entry name" value="Kelch_1"/>
    <property type="match status" value="1"/>
</dbReference>
<dbReference type="CDD" id="cd02851">
    <property type="entry name" value="E_set_GO_C"/>
    <property type="match status" value="1"/>
</dbReference>
<dbReference type="OMA" id="GGLCWDD"/>
<keyword evidence="6" id="KW-1185">Reference proteome</keyword>
<dbReference type="KEGG" id="pno:SNOG_11576"/>
<evidence type="ECO:0000313" key="5">
    <source>
        <dbReference type="EMBL" id="QRD02853.1"/>
    </source>
</evidence>
<dbReference type="InterPro" id="IPR015202">
    <property type="entry name" value="GO-like_E_set"/>
</dbReference>
<dbReference type="SUPFAM" id="SSF81296">
    <property type="entry name" value="E set domains"/>
    <property type="match status" value="1"/>
</dbReference>
<feature type="domain" description="Glyoxal oxidase N-terminal" evidence="3">
    <location>
        <begin position="294"/>
        <end position="373"/>
    </location>
</feature>
<organism evidence="5 6">
    <name type="scientific">Phaeosphaeria nodorum (strain SN15 / ATCC MYA-4574 / FGSC 10173)</name>
    <name type="common">Glume blotch fungus</name>
    <name type="synonym">Parastagonospora nodorum</name>
    <dbReference type="NCBI Taxonomy" id="321614"/>
    <lineage>
        <taxon>Eukaryota</taxon>
        <taxon>Fungi</taxon>
        <taxon>Dikarya</taxon>
        <taxon>Ascomycota</taxon>
        <taxon>Pezizomycotina</taxon>
        <taxon>Dothideomycetes</taxon>
        <taxon>Pleosporomycetidae</taxon>
        <taxon>Pleosporales</taxon>
        <taxon>Pleosporineae</taxon>
        <taxon>Phaeosphaeriaceae</taxon>
        <taxon>Parastagonospora</taxon>
    </lineage>
</organism>
<evidence type="ECO:0000256" key="2">
    <source>
        <dbReference type="SAM" id="SignalP"/>
    </source>
</evidence>
<evidence type="ECO:0000259" key="3">
    <source>
        <dbReference type="Pfam" id="PF07250"/>
    </source>
</evidence>
<dbReference type="InterPro" id="IPR037293">
    <property type="entry name" value="Gal_Oxidase_central_sf"/>
</dbReference>
<proteinExistence type="predicted"/>
<evidence type="ECO:0000313" key="6">
    <source>
        <dbReference type="Proteomes" id="UP000663193"/>
    </source>
</evidence>
<accession>A0A7U2I7T8</accession>
<dbReference type="OrthoDB" id="2019572at2759"/>
<dbReference type="Gene3D" id="2.60.40.10">
    <property type="entry name" value="Immunoglobulins"/>
    <property type="match status" value="1"/>
</dbReference>
<dbReference type="InterPro" id="IPR014756">
    <property type="entry name" value="Ig_E-set"/>
</dbReference>
<dbReference type="PANTHER" id="PTHR32208:SF56">
    <property type="entry name" value="GALACTOSE OXIDASE-RELATED"/>
    <property type="match status" value="1"/>
</dbReference>
<feature type="domain" description="Galactose oxidase-like Early set" evidence="4">
    <location>
        <begin position="411"/>
        <end position="505"/>
    </location>
</feature>
<dbReference type="AlphaFoldDB" id="A0A7U2I7T8"/>
<dbReference type="SUPFAM" id="SSF50965">
    <property type="entry name" value="Galactose oxidase, central domain"/>
    <property type="match status" value="1"/>
</dbReference>
<dbReference type="InterPro" id="IPR009880">
    <property type="entry name" value="Glyoxal_oxidase_N"/>
</dbReference>
<dbReference type="Pfam" id="PF07250">
    <property type="entry name" value="Glyoxal_oxid_N"/>
    <property type="match status" value="1"/>
</dbReference>
<dbReference type="InterPro" id="IPR006652">
    <property type="entry name" value="Kelch_1"/>
</dbReference>
<dbReference type="RefSeq" id="XP_001801816.1">
    <property type="nucleotide sequence ID" value="XM_001801764.1"/>
</dbReference>
<dbReference type="VEuPathDB" id="FungiDB:JI435_115760"/>
<gene>
    <name evidence="5" type="ORF">JI435_115760</name>
</gene>
<reference evidence="6" key="1">
    <citation type="journal article" date="2021" name="BMC Genomics">
        <title>Chromosome-level genome assembly and manually-curated proteome of model necrotroph Parastagonospora nodorum Sn15 reveals a genome-wide trove of candidate effector homologs, and redundancy of virulence-related functions within an accessory chromosome.</title>
        <authorList>
            <person name="Bertazzoni S."/>
            <person name="Jones D.A.B."/>
            <person name="Phan H.T."/>
            <person name="Tan K.-C."/>
            <person name="Hane J.K."/>
        </authorList>
    </citation>
    <scope>NUCLEOTIDE SEQUENCE [LARGE SCALE GENOMIC DNA]</scope>
    <source>
        <strain evidence="6">SN15 / ATCC MYA-4574 / FGSC 10173)</strain>
    </source>
</reference>
<feature type="chain" id="PRO_5034478590" description="Galactose oxidase-like Early set domain-containing protein" evidence="2">
    <location>
        <begin position="24"/>
        <end position="508"/>
    </location>
</feature>
<name>A0A7U2I7T8_PHANO</name>
<dbReference type="Pfam" id="PF09118">
    <property type="entry name" value="GO-like_E_set"/>
    <property type="match status" value="1"/>
</dbReference>
<evidence type="ECO:0000256" key="1">
    <source>
        <dbReference type="ARBA" id="ARBA00022729"/>
    </source>
</evidence>